<reference evidence="3 4" key="1">
    <citation type="submission" date="2016-04" db="EMBL/GenBank/DDBJ databases">
        <title>Draft genome of Fonsecaea erecta CBS 125763.</title>
        <authorList>
            <person name="Weiss V.A."/>
            <person name="Vicente V.A."/>
            <person name="Raittz R.T."/>
            <person name="Moreno L.F."/>
            <person name="De Souza E.M."/>
            <person name="Pedrosa F.O."/>
            <person name="Steffens M.B."/>
            <person name="Faoro H."/>
            <person name="Tadra-Sfeir M.Z."/>
            <person name="Najafzadeh M.J."/>
            <person name="Felipe M.S."/>
            <person name="Teixeira M."/>
            <person name="Sun J."/>
            <person name="Xi L."/>
            <person name="Gomes R."/>
            <person name="De Azevedo C.M."/>
            <person name="Salgado C.G."/>
            <person name="Da Silva M.B."/>
            <person name="Nascimento M.F."/>
            <person name="Queiroz-Telles F."/>
            <person name="Attili D.S."/>
            <person name="Gorbushina A."/>
        </authorList>
    </citation>
    <scope>NUCLEOTIDE SEQUENCE [LARGE SCALE GENOMIC DNA]</scope>
    <source>
        <strain evidence="3 4">CBS 125763</strain>
    </source>
</reference>
<feature type="region of interest" description="Disordered" evidence="1">
    <location>
        <begin position="454"/>
        <end position="483"/>
    </location>
</feature>
<dbReference type="RefSeq" id="XP_018698680.1">
    <property type="nucleotide sequence ID" value="XM_018832801.1"/>
</dbReference>
<dbReference type="InterPro" id="IPR010730">
    <property type="entry name" value="HET"/>
</dbReference>
<evidence type="ECO:0000313" key="4">
    <source>
        <dbReference type="Proteomes" id="UP000078343"/>
    </source>
</evidence>
<dbReference type="Proteomes" id="UP000078343">
    <property type="component" value="Unassembled WGS sequence"/>
</dbReference>
<dbReference type="PANTHER" id="PTHR24148:SF64">
    <property type="entry name" value="HETEROKARYON INCOMPATIBILITY DOMAIN-CONTAINING PROTEIN"/>
    <property type="match status" value="1"/>
</dbReference>
<protein>
    <recommendedName>
        <fullName evidence="2">Heterokaryon incompatibility domain-containing protein</fullName>
    </recommendedName>
</protein>
<feature type="region of interest" description="Disordered" evidence="1">
    <location>
        <begin position="561"/>
        <end position="585"/>
    </location>
</feature>
<keyword evidence="4" id="KW-1185">Reference proteome</keyword>
<dbReference type="OrthoDB" id="3744018at2759"/>
<dbReference type="Pfam" id="PF06985">
    <property type="entry name" value="HET"/>
    <property type="match status" value="1"/>
</dbReference>
<dbReference type="EMBL" id="LVYI01000001">
    <property type="protein sequence ID" value="OAP65313.1"/>
    <property type="molecule type" value="Genomic_DNA"/>
</dbReference>
<gene>
    <name evidence="3" type="ORF">AYL99_01285</name>
</gene>
<accession>A0A179A1Q8</accession>
<evidence type="ECO:0000259" key="2">
    <source>
        <dbReference type="Pfam" id="PF06985"/>
    </source>
</evidence>
<feature type="compositionally biased region" description="Pro residues" evidence="1">
    <location>
        <begin position="459"/>
        <end position="474"/>
    </location>
</feature>
<proteinExistence type="predicted"/>
<evidence type="ECO:0000313" key="3">
    <source>
        <dbReference type="EMBL" id="OAP65313.1"/>
    </source>
</evidence>
<dbReference type="PANTHER" id="PTHR24148">
    <property type="entry name" value="ANKYRIN REPEAT DOMAIN-CONTAINING PROTEIN 39 HOMOLOG-RELATED"/>
    <property type="match status" value="1"/>
</dbReference>
<dbReference type="AlphaFoldDB" id="A0A179A1Q8"/>
<organism evidence="3 4">
    <name type="scientific">Fonsecaea erecta</name>
    <dbReference type="NCBI Taxonomy" id="1367422"/>
    <lineage>
        <taxon>Eukaryota</taxon>
        <taxon>Fungi</taxon>
        <taxon>Dikarya</taxon>
        <taxon>Ascomycota</taxon>
        <taxon>Pezizomycotina</taxon>
        <taxon>Eurotiomycetes</taxon>
        <taxon>Chaetothyriomycetidae</taxon>
        <taxon>Chaetothyriales</taxon>
        <taxon>Herpotrichiellaceae</taxon>
        <taxon>Fonsecaea</taxon>
    </lineage>
</organism>
<dbReference type="InterPro" id="IPR052895">
    <property type="entry name" value="HetReg/Transcr_Mod"/>
</dbReference>
<evidence type="ECO:0000256" key="1">
    <source>
        <dbReference type="SAM" id="MobiDB-lite"/>
    </source>
</evidence>
<name>A0A179A1Q8_9EURO</name>
<feature type="domain" description="Heterokaryon incompatibility" evidence="2">
    <location>
        <begin position="37"/>
        <end position="192"/>
    </location>
</feature>
<dbReference type="GeneID" id="30005455"/>
<comment type="caution">
    <text evidence="3">The sequence shown here is derived from an EMBL/GenBank/DDBJ whole genome shotgun (WGS) entry which is preliminary data.</text>
</comment>
<sequence>MTTTLPRSIVGSKRSGFSLIDPQTELFHHRVGRAQHVAISYVWSDWTDAQDARNPLRHWPELRERLLKIVGPGASTFMKICSGQATRCWIDCKCIDQDSADDKSYWVPRMDEIYSEARCTVLLLRDVDIAALQKAEALLGCDVDEDDNNHSCLLTQSCVSATLDEELERSCVDSLHSVSMAAWRKRAWIFQEILLSKEYILTDGHGGEIKLSDVGTMTSLLFRTHPDQQWLGELASWCRRIFRLRAYYFNYTLCPSNVLQLAASLEATLPCDKYYALCGILRLKSIQYQSTHTEHDALQNILVTLTAKGRFSWLCAIPPSPPDRANSLHLDGPLLPYIENHLDLHSTWYGQPEISRSTVSFSCYHVGLVKEATPLAERIEEAARYADHIADLSATDIPRHLAVLPPLLLRICRDAILPLVTEPILSRLCKVFQTPPKDAGSTILMKLLTLRDPASLYEQPPPPPPPPPPLPQQPPHRTKPTSVSDVDMAVAAARLIQHHVDEVKKDLDLIIWTPFQQSRRRRRKEDQTEHDYYAIGTKGCVAGTDVFHIRQYPLLFAATPVREQQQQQQQQHHHQKEDESSPSSSLRCVWHTVLHQPENKETRFTTATGRTTLLFPLRRHTWTKYRLTMQLEVPSET</sequence>